<gene>
    <name evidence="2" type="ORF">VOI36_35120</name>
</gene>
<dbReference type="Pfam" id="PF00535">
    <property type="entry name" value="Glycos_transf_2"/>
    <property type="match status" value="1"/>
</dbReference>
<dbReference type="InterPro" id="IPR001173">
    <property type="entry name" value="Glyco_trans_2-like"/>
</dbReference>
<evidence type="ECO:0000313" key="2">
    <source>
        <dbReference type="EMBL" id="MEN2475144.1"/>
    </source>
</evidence>
<dbReference type="GO" id="GO:0016757">
    <property type="term" value="F:glycosyltransferase activity"/>
    <property type="evidence" value="ECO:0007669"/>
    <property type="project" value="UniProtKB-KW"/>
</dbReference>
<keyword evidence="2" id="KW-0808">Transferase</keyword>
<name>A0ABU9WSS9_9BURK</name>
<protein>
    <submittedName>
        <fullName evidence="2">Glycosyltransferase family 2 protein</fullName>
        <ecNumber evidence="2">2.4.-.-</ecNumber>
    </submittedName>
</protein>
<dbReference type="PANTHER" id="PTHR43685:SF2">
    <property type="entry name" value="GLYCOSYLTRANSFERASE 2-LIKE DOMAIN-CONTAINING PROTEIN"/>
    <property type="match status" value="1"/>
</dbReference>
<organism evidence="2 3">
    <name type="scientific">Burkholderia theae</name>
    <dbReference type="NCBI Taxonomy" id="3143496"/>
    <lineage>
        <taxon>Bacteria</taxon>
        <taxon>Pseudomonadati</taxon>
        <taxon>Pseudomonadota</taxon>
        <taxon>Betaproteobacteria</taxon>
        <taxon>Burkholderiales</taxon>
        <taxon>Burkholderiaceae</taxon>
        <taxon>Burkholderia</taxon>
    </lineage>
</organism>
<dbReference type="EC" id="2.4.-.-" evidence="2"/>
<keyword evidence="3" id="KW-1185">Reference proteome</keyword>
<dbReference type="EMBL" id="JBCPYA010000023">
    <property type="protein sequence ID" value="MEN2475144.1"/>
    <property type="molecule type" value="Genomic_DNA"/>
</dbReference>
<dbReference type="PANTHER" id="PTHR43685">
    <property type="entry name" value="GLYCOSYLTRANSFERASE"/>
    <property type="match status" value="1"/>
</dbReference>
<keyword evidence="2" id="KW-0328">Glycosyltransferase</keyword>
<evidence type="ECO:0000259" key="1">
    <source>
        <dbReference type="Pfam" id="PF00535"/>
    </source>
</evidence>
<dbReference type="SUPFAM" id="SSF53448">
    <property type="entry name" value="Nucleotide-diphospho-sugar transferases"/>
    <property type="match status" value="1"/>
</dbReference>
<dbReference type="CDD" id="cd06433">
    <property type="entry name" value="GT_2_WfgS_like"/>
    <property type="match status" value="1"/>
</dbReference>
<feature type="domain" description="Glycosyltransferase 2-like" evidence="1">
    <location>
        <begin position="36"/>
        <end position="189"/>
    </location>
</feature>
<proteinExistence type="predicted"/>
<reference evidence="2 3" key="1">
    <citation type="submission" date="2024-05" db="EMBL/GenBank/DDBJ databases">
        <title>Burkholderia sp. Nov. a novel bacteria isolated from rhizosphere soil of Camellia sinensis.</title>
        <authorList>
            <person name="Dong Y."/>
        </authorList>
    </citation>
    <scope>NUCLEOTIDE SEQUENCE [LARGE SCALE GENOMIC DNA]</scope>
    <source>
        <strain evidence="2 3">GS2Y</strain>
    </source>
</reference>
<dbReference type="InterPro" id="IPR029044">
    <property type="entry name" value="Nucleotide-diphossugar_trans"/>
</dbReference>
<dbReference type="Gene3D" id="3.90.550.10">
    <property type="entry name" value="Spore Coat Polysaccharide Biosynthesis Protein SpsA, Chain A"/>
    <property type="match status" value="1"/>
</dbReference>
<dbReference type="InterPro" id="IPR050834">
    <property type="entry name" value="Glycosyltransf_2"/>
</dbReference>
<dbReference type="RefSeq" id="WP_343495102.1">
    <property type="nucleotide sequence ID" value="NZ_JBCPYA010000023.1"/>
</dbReference>
<sequence length="280" mass="31400">MGLAWGVPGHLDVSYKYRIAMNEFTTKRPAPSARCTIAIPTFNHGAFLERALVSVFSQDVPVEVIVLDAGSTDNTREILERWDDKLAYWRSHPDGGQAQAINEGIARGTAPYVAWLNSDDAYMPSGLERLVAALDAQPAVPAVYGRSMVIDANDRPLRPYSTEAWNRSRFARRCFISQPATIMRREAWEAVGGLDGALGYALDYDLWWRLAEYGGSLGYLDEIVAATRAHMVTKTIRNPVQHYREAMRTVRIHYGHVPLVWYAKMPVSVGVRLLMSPFAR</sequence>
<accession>A0ABU9WSS9</accession>
<dbReference type="Proteomes" id="UP001466933">
    <property type="component" value="Unassembled WGS sequence"/>
</dbReference>
<comment type="caution">
    <text evidence="2">The sequence shown here is derived from an EMBL/GenBank/DDBJ whole genome shotgun (WGS) entry which is preliminary data.</text>
</comment>
<evidence type="ECO:0000313" key="3">
    <source>
        <dbReference type="Proteomes" id="UP001466933"/>
    </source>
</evidence>